<feature type="transmembrane region" description="Helical" evidence="10">
    <location>
        <begin position="152"/>
        <end position="174"/>
    </location>
</feature>
<feature type="transmembrane region" description="Helical" evidence="10">
    <location>
        <begin position="195"/>
        <end position="222"/>
    </location>
</feature>
<protein>
    <recommendedName>
        <fullName evidence="9">Prepilin leader peptidase/N-methyltransferase</fullName>
        <ecNumber evidence="9">2.1.1.-</ecNumber>
        <ecNumber evidence="9">3.4.23.43</ecNumber>
    </recommendedName>
</protein>
<evidence type="ECO:0000256" key="6">
    <source>
        <dbReference type="ARBA" id="ARBA00022989"/>
    </source>
</evidence>
<dbReference type="GO" id="GO:0006465">
    <property type="term" value="P:signal peptide processing"/>
    <property type="evidence" value="ECO:0007669"/>
    <property type="project" value="TreeGrafter"/>
</dbReference>
<dbReference type="Proteomes" id="UP000231203">
    <property type="component" value="Unassembled WGS sequence"/>
</dbReference>
<dbReference type="InterPro" id="IPR010627">
    <property type="entry name" value="Prepilin_pept_A24_N"/>
</dbReference>
<evidence type="ECO:0000256" key="3">
    <source>
        <dbReference type="ARBA" id="ARBA00022475"/>
    </source>
</evidence>
<dbReference type="GO" id="GO:0032259">
    <property type="term" value="P:methylation"/>
    <property type="evidence" value="ECO:0007669"/>
    <property type="project" value="UniProtKB-KW"/>
</dbReference>
<gene>
    <name evidence="13" type="ORF">CSA25_05650</name>
</gene>
<comment type="subcellular location">
    <subcellularLocation>
        <location evidence="1">Cell inner membrane</location>
        <topology evidence="1">Multi-pass membrane protein</topology>
    </subcellularLocation>
    <subcellularLocation>
        <location evidence="9">Cell membrane</location>
        <topology evidence="9">Multi-pass membrane protein</topology>
    </subcellularLocation>
</comment>
<feature type="domain" description="Prepilin type IV endopeptidase peptidase" evidence="11">
    <location>
        <begin position="108"/>
        <end position="214"/>
    </location>
</feature>
<evidence type="ECO:0000256" key="5">
    <source>
        <dbReference type="ARBA" id="ARBA00022692"/>
    </source>
</evidence>
<dbReference type="Pfam" id="PF01478">
    <property type="entry name" value="Peptidase_A24"/>
    <property type="match status" value="1"/>
</dbReference>
<evidence type="ECO:0000313" key="14">
    <source>
        <dbReference type="Proteomes" id="UP000231203"/>
    </source>
</evidence>
<evidence type="ECO:0000256" key="8">
    <source>
        <dbReference type="RuleBase" id="RU003793"/>
    </source>
</evidence>
<feature type="domain" description="Prepilin peptidase A24 N-terminal" evidence="12">
    <location>
        <begin position="14"/>
        <end position="97"/>
    </location>
</feature>
<feature type="transmembrane region" description="Helical" evidence="10">
    <location>
        <begin position="103"/>
        <end position="121"/>
    </location>
</feature>
<keyword evidence="9" id="KW-0378">Hydrolase</keyword>
<keyword evidence="9" id="KW-0489">Methyltransferase</keyword>
<keyword evidence="9" id="KW-0645">Protease</keyword>
<dbReference type="GO" id="GO:0005886">
    <property type="term" value="C:plasma membrane"/>
    <property type="evidence" value="ECO:0007669"/>
    <property type="project" value="UniProtKB-SubCell"/>
</dbReference>
<dbReference type="Pfam" id="PF06750">
    <property type="entry name" value="A24_N_bact"/>
    <property type="match status" value="1"/>
</dbReference>
<keyword evidence="4" id="KW-0997">Cell inner membrane</keyword>
<evidence type="ECO:0000256" key="7">
    <source>
        <dbReference type="ARBA" id="ARBA00023136"/>
    </source>
</evidence>
<organism evidence="13 14">
    <name type="scientific">Desulfobacter postgatei</name>
    <dbReference type="NCBI Taxonomy" id="2293"/>
    <lineage>
        <taxon>Bacteria</taxon>
        <taxon>Pseudomonadati</taxon>
        <taxon>Thermodesulfobacteriota</taxon>
        <taxon>Desulfobacteria</taxon>
        <taxon>Desulfobacterales</taxon>
        <taxon>Desulfobacteraceae</taxon>
        <taxon>Desulfobacter</taxon>
    </lineage>
</organism>
<dbReference type="AlphaFoldDB" id="A0A2G6MQE2"/>
<evidence type="ECO:0000256" key="4">
    <source>
        <dbReference type="ARBA" id="ARBA00022519"/>
    </source>
</evidence>
<keyword evidence="6 10" id="KW-1133">Transmembrane helix</keyword>
<evidence type="ECO:0000259" key="12">
    <source>
        <dbReference type="Pfam" id="PF06750"/>
    </source>
</evidence>
<keyword evidence="3" id="KW-1003">Cell membrane</keyword>
<dbReference type="PANTHER" id="PTHR30487">
    <property type="entry name" value="TYPE 4 PREPILIN-LIKE PROTEINS LEADER PEPTIDE-PROCESSING ENZYME"/>
    <property type="match status" value="1"/>
</dbReference>
<evidence type="ECO:0000256" key="9">
    <source>
        <dbReference type="RuleBase" id="RU003794"/>
    </source>
</evidence>
<keyword evidence="9" id="KW-0808">Transferase</keyword>
<dbReference type="PANTHER" id="PTHR30487:SF0">
    <property type="entry name" value="PREPILIN LEADER PEPTIDASE_N-METHYLTRANSFERASE-RELATED"/>
    <property type="match status" value="1"/>
</dbReference>
<dbReference type="EC" id="2.1.1.-" evidence="9"/>
<evidence type="ECO:0000256" key="1">
    <source>
        <dbReference type="ARBA" id="ARBA00004429"/>
    </source>
</evidence>
<evidence type="ECO:0000256" key="10">
    <source>
        <dbReference type="SAM" id="Phobius"/>
    </source>
</evidence>
<reference evidence="13 14" key="1">
    <citation type="submission" date="2017-10" db="EMBL/GenBank/DDBJ databases">
        <title>Novel microbial diversity and functional potential in the marine mammal oral microbiome.</title>
        <authorList>
            <person name="Dudek N.K."/>
            <person name="Sun C.L."/>
            <person name="Burstein D."/>
            <person name="Kantor R.S."/>
            <person name="Aliaga Goltsman D.S."/>
            <person name="Bik E.M."/>
            <person name="Thomas B.C."/>
            <person name="Banfield J.F."/>
            <person name="Relman D.A."/>
        </authorList>
    </citation>
    <scope>NUCLEOTIDE SEQUENCE [LARGE SCALE GENOMIC DNA]</scope>
    <source>
        <strain evidence="13">DOLJORAL78_47_202</strain>
    </source>
</reference>
<evidence type="ECO:0000259" key="11">
    <source>
        <dbReference type="Pfam" id="PF01478"/>
    </source>
</evidence>
<keyword evidence="5 9" id="KW-0812">Transmembrane</keyword>
<dbReference type="InterPro" id="IPR014032">
    <property type="entry name" value="Peptidase_A24A_bac"/>
</dbReference>
<feature type="transmembrane region" description="Helical" evidence="10">
    <location>
        <begin position="7"/>
        <end position="28"/>
    </location>
</feature>
<dbReference type="Gene3D" id="1.20.120.1220">
    <property type="match status" value="1"/>
</dbReference>
<dbReference type="GO" id="GO:0004190">
    <property type="term" value="F:aspartic-type endopeptidase activity"/>
    <property type="evidence" value="ECO:0007669"/>
    <property type="project" value="UniProtKB-EC"/>
</dbReference>
<feature type="transmembrane region" description="Helical" evidence="10">
    <location>
        <begin position="234"/>
        <end position="257"/>
    </location>
</feature>
<comment type="similarity">
    <text evidence="2 8">Belongs to the peptidase A24 family.</text>
</comment>
<dbReference type="InterPro" id="IPR000045">
    <property type="entry name" value="Prepilin_IV_endopep_pep"/>
</dbReference>
<evidence type="ECO:0000313" key="13">
    <source>
        <dbReference type="EMBL" id="PIE62307.1"/>
    </source>
</evidence>
<name>A0A2G6MQE2_9BACT</name>
<comment type="catalytic activity">
    <reaction evidence="9">
        <text>Typically cleaves a -Gly-|-Phe- bond to release an N-terminal, basic peptide of 5-8 residues from type IV prepilin, and then N-methylates the new N-terminal amino group, the methyl donor being S-adenosyl-L-methionine.</text>
        <dbReference type="EC" id="3.4.23.43"/>
    </reaction>
</comment>
<dbReference type="EMBL" id="PDTI01000051">
    <property type="protein sequence ID" value="PIE62307.1"/>
    <property type="molecule type" value="Genomic_DNA"/>
</dbReference>
<dbReference type="EC" id="3.4.23.43" evidence="9"/>
<accession>A0A2G6MQE2</accession>
<dbReference type="PRINTS" id="PR00864">
    <property type="entry name" value="PREPILNPTASE"/>
</dbReference>
<proteinExistence type="inferred from homology"/>
<comment type="function">
    <text evidence="9">Plays an essential role in type IV pili and type II pseudopili formation by proteolytically removing the leader sequence from substrate proteins and subsequently monomethylating the alpha-amino group of the newly exposed N-terminal phenylalanine.</text>
</comment>
<keyword evidence="7 10" id="KW-0472">Membrane</keyword>
<comment type="caution">
    <text evidence="13">The sequence shown here is derived from an EMBL/GenBank/DDBJ whole genome shotgun (WGS) entry which is preliminary data.</text>
</comment>
<sequence length="261" mass="28479">MFPLSIFIAVMSFVFGACIGSFLNVVIYRMPEGQSIVSPPSHCPVCNHAIPFYFNLPIFSFLLLKGKCGFCNTHISIRYPLVELITGVLALGLFLKFGVTPAALFYFIFGAVLIATSFIDLDHQIIPDKLSLPGIIIFSTSCLFVPEMRFISVVWGVLAGGGILYLVALFYYYIRKQQGMGGGDIKLLAMIGAATGVKGAFFTLFTGSVFGTLGGVAAMALAKEFKKKGARIPFGPFLSLGAILYVFWGEPVIRWYANFLK</sequence>
<dbReference type="InterPro" id="IPR050882">
    <property type="entry name" value="Prepilin_peptidase/N-MTase"/>
</dbReference>
<evidence type="ECO:0000256" key="2">
    <source>
        <dbReference type="ARBA" id="ARBA00005801"/>
    </source>
</evidence>
<dbReference type="GO" id="GO:0008168">
    <property type="term" value="F:methyltransferase activity"/>
    <property type="evidence" value="ECO:0007669"/>
    <property type="project" value="UniProtKB-KW"/>
</dbReference>
<keyword evidence="9" id="KW-0511">Multifunctional enzyme</keyword>